<evidence type="ECO:0000259" key="2">
    <source>
        <dbReference type="PROSITE" id="PS52004"/>
    </source>
</evidence>
<feature type="non-terminal residue" evidence="3">
    <location>
        <position position="1"/>
    </location>
</feature>
<dbReference type="RefSeq" id="WP_150940782.1">
    <property type="nucleotide sequence ID" value="NZ_VYTZ01000056.1"/>
</dbReference>
<gene>
    <name evidence="3" type="ORF">F5972_36825</name>
</gene>
<dbReference type="InterPro" id="IPR016039">
    <property type="entry name" value="Thiolase-like"/>
</dbReference>
<protein>
    <submittedName>
        <fullName evidence="3">Polyketide synthase</fullName>
    </submittedName>
</protein>
<sequence>SDWPADRGWDVEGLFDPSGERANTSYVKSGGFLHEAAEFDAGFFGISPNEALVMDPQQRLLLETSWEAMERAGIDPGSLRGSSTGVFAGMMYHDYAANANTGSIASGRVSYVFGFEGPSVTVDTACSSSLVALHLAGQALRSGECSLALVGGVAVMATPEAIIEFSRQRGLSPDGRCRSFAAGANGTAWAEGCGVLLVERLSDARRLGHRVLAVVRGTAVNQDGAS</sequence>
<name>A0A5J5JT94_9ACTN</name>
<dbReference type="Proteomes" id="UP000327011">
    <property type="component" value="Unassembled WGS sequence"/>
</dbReference>
<dbReference type="PANTHER" id="PTHR43775">
    <property type="entry name" value="FATTY ACID SYNTHASE"/>
    <property type="match status" value="1"/>
</dbReference>
<dbReference type="PANTHER" id="PTHR43775:SF51">
    <property type="entry name" value="INACTIVE PHENOLPHTHIOCEROL SYNTHESIS POLYKETIDE SYNTHASE TYPE I PKS1-RELATED"/>
    <property type="match status" value="1"/>
</dbReference>
<evidence type="ECO:0000313" key="4">
    <source>
        <dbReference type="Proteomes" id="UP000327011"/>
    </source>
</evidence>
<evidence type="ECO:0000313" key="3">
    <source>
        <dbReference type="EMBL" id="KAA9372879.1"/>
    </source>
</evidence>
<dbReference type="InterPro" id="IPR014030">
    <property type="entry name" value="Ketoacyl_synth_N"/>
</dbReference>
<dbReference type="SUPFAM" id="SSF53901">
    <property type="entry name" value="Thiolase-like"/>
    <property type="match status" value="1"/>
</dbReference>
<comment type="caution">
    <text evidence="3">The sequence shown here is derived from an EMBL/GenBank/DDBJ whole genome shotgun (WGS) entry which is preliminary data.</text>
</comment>
<feature type="non-terminal residue" evidence="3">
    <location>
        <position position="226"/>
    </location>
</feature>
<accession>A0A5J5JT94</accession>
<dbReference type="Pfam" id="PF00109">
    <property type="entry name" value="ketoacyl-synt"/>
    <property type="match status" value="1"/>
</dbReference>
<dbReference type="InterPro" id="IPR020841">
    <property type="entry name" value="PKS_Beta-ketoAc_synthase_dom"/>
</dbReference>
<dbReference type="InterPro" id="IPR018201">
    <property type="entry name" value="Ketoacyl_synth_AS"/>
</dbReference>
<dbReference type="CDD" id="cd00833">
    <property type="entry name" value="PKS"/>
    <property type="match status" value="1"/>
</dbReference>
<dbReference type="InterPro" id="IPR050091">
    <property type="entry name" value="PKS_NRPS_Biosynth_Enz"/>
</dbReference>
<evidence type="ECO:0000256" key="1">
    <source>
        <dbReference type="ARBA" id="ARBA00022679"/>
    </source>
</evidence>
<organism evidence="3 4">
    <name type="scientific">Microbispora cellulosiformans</name>
    <dbReference type="NCBI Taxonomy" id="2614688"/>
    <lineage>
        <taxon>Bacteria</taxon>
        <taxon>Bacillati</taxon>
        <taxon>Actinomycetota</taxon>
        <taxon>Actinomycetes</taxon>
        <taxon>Streptosporangiales</taxon>
        <taxon>Streptosporangiaceae</taxon>
        <taxon>Microbispora</taxon>
    </lineage>
</organism>
<dbReference type="EMBL" id="VYTZ01000056">
    <property type="protein sequence ID" value="KAA9372879.1"/>
    <property type="molecule type" value="Genomic_DNA"/>
</dbReference>
<keyword evidence="1" id="KW-0808">Transferase</keyword>
<dbReference type="PROSITE" id="PS52004">
    <property type="entry name" value="KS3_2"/>
    <property type="match status" value="1"/>
</dbReference>
<dbReference type="PROSITE" id="PS00606">
    <property type="entry name" value="KS3_1"/>
    <property type="match status" value="1"/>
</dbReference>
<dbReference type="GO" id="GO:0006633">
    <property type="term" value="P:fatty acid biosynthetic process"/>
    <property type="evidence" value="ECO:0007669"/>
    <property type="project" value="InterPro"/>
</dbReference>
<proteinExistence type="predicted"/>
<dbReference type="AlphaFoldDB" id="A0A5J5JT94"/>
<dbReference type="GO" id="GO:0004312">
    <property type="term" value="F:fatty acid synthase activity"/>
    <property type="evidence" value="ECO:0007669"/>
    <property type="project" value="TreeGrafter"/>
</dbReference>
<feature type="domain" description="Ketosynthase family 3 (KS3)" evidence="2">
    <location>
        <begin position="1"/>
        <end position="226"/>
    </location>
</feature>
<dbReference type="SMART" id="SM00825">
    <property type="entry name" value="PKS_KS"/>
    <property type="match status" value="1"/>
</dbReference>
<dbReference type="Gene3D" id="3.40.47.10">
    <property type="match status" value="1"/>
</dbReference>
<dbReference type="GO" id="GO:0004315">
    <property type="term" value="F:3-oxoacyl-[acyl-carrier-protein] synthase activity"/>
    <property type="evidence" value="ECO:0007669"/>
    <property type="project" value="InterPro"/>
</dbReference>
<keyword evidence="4" id="KW-1185">Reference proteome</keyword>
<reference evidence="3 4" key="1">
    <citation type="submission" date="2019-09" db="EMBL/GenBank/DDBJ databases">
        <title>Screening of Novel Bioactive Compounds from Soil-Associated.</title>
        <authorList>
            <person name="Gong X."/>
        </authorList>
    </citation>
    <scope>NUCLEOTIDE SEQUENCE [LARGE SCALE GENOMIC DNA]</scope>
    <source>
        <strain evidence="3 4">Gxj-6</strain>
    </source>
</reference>